<dbReference type="GO" id="GO:0043138">
    <property type="term" value="F:3'-5' DNA helicase activity"/>
    <property type="evidence" value="ECO:0007669"/>
    <property type="project" value="UniProtKB-EC"/>
</dbReference>
<dbReference type="GO" id="GO:0005829">
    <property type="term" value="C:cytosol"/>
    <property type="evidence" value="ECO:0007669"/>
    <property type="project" value="TreeGrafter"/>
</dbReference>
<dbReference type="CDD" id="cd18807">
    <property type="entry name" value="SF1_C_UvrD"/>
    <property type="match status" value="1"/>
</dbReference>
<dbReference type="InterPro" id="IPR005751">
    <property type="entry name" value="ATP-dep_DNA_helicase_PcrA"/>
</dbReference>
<sequence>MGSIAQRRAKGDAYVARTEMDTNLILHNLNDEQRRAVLTADGPLLILAGAGSGKTSVLTRRIAYLIAERRVPPWAILAITFTNKAAREMRERIEQLVGAAASDIWTSTFHALCARILRRDIQQIGYSSTFTVLDAADQLSVVRRVMHDMNIDVKKYDPRAVLHQISQHKNELRSAARAVDRAGSPYDKMVGQVYQEYERRLKENQSLDFDDLLLKTVELFRAMPDVLHYYQSRFTHIHVDEYQDTNHAQYALVKMLAEKRQNLCVVGDSDQSIYGWRGADIRNILDFERDYPSAAVIRLEQNYRSTGRILRIANQVIQNNQLRRSKNLWTSAGEGEKARLYHAPDERAEAQYVADQIERLAHNGRTYADFSVLYRTNAQSRVIEEVFLQRGIPYRIYGGVRFYERKEIKDILAYLRLIANPDDDVSFLRVVNVPKRGIGDTSLERLETYARAHGISLFRAAERAGEAGIARKAATALAQFVDLLLILQQQRVFLPLTDLAEQLLDRSNYRDALAAEKTLESQSRLENLDEFLSLTREFDENGVIDGEIGALEQFLTEVALVSDTDLAGGKPVPAEVTNQVTMMTLHAAKGLEFPVVFLVGMEEGVFPHKRALDSPEEMEEERRLCYVGVTRAKEQLFLTTCSNRMIFGERRYFTPSRFLSEMPSSDVDHDGLSTLRTADVAFGRDTGSRRLDRDGEAPRLGSRVVVPQSFGADLTVPYNPGDIVEHRKWGRGVIVSKQGEGEQLELMVRFADPIGERKLFAKFAPIQKVNEP</sequence>
<evidence type="ECO:0000256" key="5">
    <source>
        <dbReference type="ARBA" id="ARBA00022840"/>
    </source>
</evidence>
<feature type="binding site" evidence="10">
    <location>
        <begin position="48"/>
        <end position="55"/>
    </location>
    <ligand>
        <name>ATP</name>
        <dbReference type="ChEBI" id="CHEBI:30616"/>
    </ligand>
</feature>
<dbReference type="PANTHER" id="PTHR11070">
    <property type="entry name" value="UVRD / RECB / PCRA DNA HELICASE FAMILY MEMBER"/>
    <property type="match status" value="1"/>
</dbReference>
<organism evidence="14 15">
    <name type="scientific">Alicyclobacillus sacchari</name>
    <dbReference type="NCBI Taxonomy" id="392010"/>
    <lineage>
        <taxon>Bacteria</taxon>
        <taxon>Bacillati</taxon>
        <taxon>Bacillota</taxon>
        <taxon>Bacilli</taxon>
        <taxon>Bacillales</taxon>
        <taxon>Alicyclobacillaceae</taxon>
        <taxon>Alicyclobacillus</taxon>
    </lineage>
</organism>
<keyword evidence="4 10" id="KW-0347">Helicase</keyword>
<dbReference type="Pfam" id="PF21196">
    <property type="entry name" value="PcrA_UvrD_tudor"/>
    <property type="match status" value="1"/>
</dbReference>
<dbReference type="InterPro" id="IPR000212">
    <property type="entry name" value="DNA_helicase_UvrD/REP"/>
</dbReference>
<dbReference type="FunFam" id="1.10.10.160:FF:000001">
    <property type="entry name" value="ATP-dependent DNA helicase"/>
    <property type="match status" value="1"/>
</dbReference>
<dbReference type="GO" id="GO:0006260">
    <property type="term" value="P:DNA replication"/>
    <property type="evidence" value="ECO:0007669"/>
    <property type="project" value="InterPro"/>
</dbReference>
<evidence type="ECO:0000256" key="4">
    <source>
        <dbReference type="ARBA" id="ARBA00022806"/>
    </source>
</evidence>
<name>A0A4R8LKH4_9BACL</name>
<dbReference type="GO" id="GO:0003677">
    <property type="term" value="F:DNA binding"/>
    <property type="evidence" value="ECO:0007669"/>
    <property type="project" value="UniProtKB-KW"/>
</dbReference>
<dbReference type="GO" id="GO:0016887">
    <property type="term" value="F:ATP hydrolysis activity"/>
    <property type="evidence" value="ECO:0007669"/>
    <property type="project" value="RHEA"/>
</dbReference>
<dbReference type="EMBL" id="SORF01000009">
    <property type="protein sequence ID" value="TDY44612.1"/>
    <property type="molecule type" value="Genomic_DNA"/>
</dbReference>
<dbReference type="NCBIfam" id="TIGR01073">
    <property type="entry name" value="pcrA"/>
    <property type="match status" value="1"/>
</dbReference>
<dbReference type="FunFam" id="1.10.486.10:FF:000003">
    <property type="entry name" value="ATP-dependent DNA helicase"/>
    <property type="match status" value="1"/>
</dbReference>
<keyword evidence="15" id="KW-1185">Reference proteome</keyword>
<evidence type="ECO:0000256" key="10">
    <source>
        <dbReference type="PROSITE-ProRule" id="PRU00560"/>
    </source>
</evidence>
<dbReference type="Pfam" id="PF00580">
    <property type="entry name" value="UvrD-helicase"/>
    <property type="match status" value="1"/>
</dbReference>
<keyword evidence="7" id="KW-0413">Isomerase</keyword>
<feature type="domain" description="UvrD-like helicase ATP-binding" evidence="12">
    <location>
        <begin position="27"/>
        <end position="306"/>
    </location>
</feature>
<evidence type="ECO:0000256" key="8">
    <source>
        <dbReference type="ARBA" id="ARBA00034617"/>
    </source>
</evidence>
<dbReference type="Gene3D" id="1.10.10.160">
    <property type="match status" value="1"/>
</dbReference>
<protein>
    <recommendedName>
        <fullName evidence="11">ATP-dependent DNA helicase</fullName>
        <ecNumber evidence="11">5.6.2.4</ecNumber>
    </recommendedName>
</protein>
<accession>A0A4R8LKH4</accession>
<dbReference type="InterPro" id="IPR013986">
    <property type="entry name" value="DExx_box_DNA_helicase_dom_sf"/>
</dbReference>
<dbReference type="Proteomes" id="UP000294581">
    <property type="component" value="Unassembled WGS sequence"/>
</dbReference>
<dbReference type="InterPro" id="IPR027417">
    <property type="entry name" value="P-loop_NTPase"/>
</dbReference>
<feature type="domain" description="UvrD-like helicase C-terminal" evidence="13">
    <location>
        <begin position="307"/>
        <end position="590"/>
    </location>
</feature>
<dbReference type="InterPro" id="IPR014017">
    <property type="entry name" value="DNA_helicase_UvrD-like_C"/>
</dbReference>
<dbReference type="GO" id="GO:0009314">
    <property type="term" value="P:response to radiation"/>
    <property type="evidence" value="ECO:0007669"/>
    <property type="project" value="UniProtKB-ARBA"/>
</dbReference>
<evidence type="ECO:0000259" key="13">
    <source>
        <dbReference type="PROSITE" id="PS51217"/>
    </source>
</evidence>
<dbReference type="PROSITE" id="PS51217">
    <property type="entry name" value="UVRD_HELICASE_CTER"/>
    <property type="match status" value="1"/>
</dbReference>
<comment type="catalytic activity">
    <reaction evidence="9 11">
        <text>ATP + H2O = ADP + phosphate + H(+)</text>
        <dbReference type="Rhea" id="RHEA:13065"/>
        <dbReference type="ChEBI" id="CHEBI:15377"/>
        <dbReference type="ChEBI" id="CHEBI:15378"/>
        <dbReference type="ChEBI" id="CHEBI:30616"/>
        <dbReference type="ChEBI" id="CHEBI:43474"/>
        <dbReference type="ChEBI" id="CHEBI:456216"/>
        <dbReference type="EC" id="5.6.2.4"/>
    </reaction>
</comment>
<dbReference type="GO" id="GO:0000725">
    <property type="term" value="P:recombinational repair"/>
    <property type="evidence" value="ECO:0007669"/>
    <property type="project" value="TreeGrafter"/>
</dbReference>
<keyword evidence="2 10" id="KW-0547">Nucleotide-binding</keyword>
<evidence type="ECO:0000256" key="11">
    <source>
        <dbReference type="RuleBase" id="RU364053"/>
    </source>
</evidence>
<dbReference type="EC" id="5.6.2.4" evidence="11"/>
<dbReference type="AlphaFoldDB" id="A0A4R8LKH4"/>
<evidence type="ECO:0000313" key="14">
    <source>
        <dbReference type="EMBL" id="TDY44612.1"/>
    </source>
</evidence>
<reference evidence="14 15" key="1">
    <citation type="submission" date="2019-03" db="EMBL/GenBank/DDBJ databases">
        <title>Genomic Encyclopedia of Type Strains, Phase IV (KMG-IV): sequencing the most valuable type-strain genomes for metagenomic binning, comparative biology and taxonomic classification.</title>
        <authorList>
            <person name="Goeker M."/>
        </authorList>
    </citation>
    <scope>NUCLEOTIDE SEQUENCE [LARGE SCALE GENOMIC DNA]</scope>
    <source>
        <strain evidence="14 15">DSM 17974</strain>
    </source>
</reference>
<comment type="caution">
    <text evidence="14">The sequence shown here is derived from an EMBL/GenBank/DDBJ whole genome shotgun (WGS) entry which is preliminary data.</text>
</comment>
<dbReference type="GO" id="GO:0005524">
    <property type="term" value="F:ATP binding"/>
    <property type="evidence" value="ECO:0007669"/>
    <property type="project" value="UniProtKB-UniRule"/>
</dbReference>
<keyword evidence="6 11" id="KW-0238">DNA-binding</keyword>
<evidence type="ECO:0000256" key="1">
    <source>
        <dbReference type="ARBA" id="ARBA00009922"/>
    </source>
</evidence>
<keyword evidence="5 10" id="KW-0067">ATP-binding</keyword>
<dbReference type="GO" id="GO:0033202">
    <property type="term" value="C:DNA helicase complex"/>
    <property type="evidence" value="ECO:0007669"/>
    <property type="project" value="TreeGrafter"/>
</dbReference>
<evidence type="ECO:0000256" key="2">
    <source>
        <dbReference type="ARBA" id="ARBA00022741"/>
    </source>
</evidence>
<dbReference type="PROSITE" id="PS51198">
    <property type="entry name" value="UVRD_HELICASE_ATP_BIND"/>
    <property type="match status" value="1"/>
</dbReference>
<dbReference type="SUPFAM" id="SSF52540">
    <property type="entry name" value="P-loop containing nucleoside triphosphate hydrolases"/>
    <property type="match status" value="1"/>
</dbReference>
<dbReference type="Gene3D" id="3.40.50.300">
    <property type="entry name" value="P-loop containing nucleotide triphosphate hydrolases"/>
    <property type="match status" value="2"/>
</dbReference>
<keyword evidence="3 10" id="KW-0378">Hydrolase</keyword>
<comment type="similarity">
    <text evidence="1 11">Belongs to the helicase family. UvrD subfamily.</text>
</comment>
<evidence type="ECO:0000256" key="7">
    <source>
        <dbReference type="ARBA" id="ARBA00023235"/>
    </source>
</evidence>
<gene>
    <name evidence="14" type="ORF">C7445_109111</name>
</gene>
<evidence type="ECO:0000256" key="9">
    <source>
        <dbReference type="ARBA" id="ARBA00048988"/>
    </source>
</evidence>
<dbReference type="Pfam" id="PF13361">
    <property type="entry name" value="UvrD_C"/>
    <property type="match status" value="1"/>
</dbReference>
<evidence type="ECO:0000313" key="15">
    <source>
        <dbReference type="Proteomes" id="UP000294581"/>
    </source>
</evidence>
<proteinExistence type="inferred from homology"/>
<dbReference type="CDD" id="cd17932">
    <property type="entry name" value="DEXQc_UvrD"/>
    <property type="match status" value="1"/>
</dbReference>
<dbReference type="InterPro" id="IPR014016">
    <property type="entry name" value="UvrD-like_ATP-bd"/>
</dbReference>
<evidence type="ECO:0000256" key="6">
    <source>
        <dbReference type="ARBA" id="ARBA00023125"/>
    </source>
</evidence>
<evidence type="ECO:0000256" key="3">
    <source>
        <dbReference type="ARBA" id="ARBA00022801"/>
    </source>
</evidence>
<dbReference type="Gene3D" id="1.10.486.10">
    <property type="entry name" value="PCRA, domain 4"/>
    <property type="match status" value="1"/>
</dbReference>
<comment type="catalytic activity">
    <reaction evidence="8">
        <text>Couples ATP hydrolysis with the unwinding of duplex DNA by translocating in the 3'-5' direction.</text>
        <dbReference type="EC" id="5.6.2.4"/>
    </reaction>
</comment>
<evidence type="ECO:0000259" key="12">
    <source>
        <dbReference type="PROSITE" id="PS51198"/>
    </source>
</evidence>
<dbReference type="PANTHER" id="PTHR11070:SF2">
    <property type="entry name" value="ATP-DEPENDENT DNA HELICASE SRS2"/>
    <property type="match status" value="1"/>
</dbReference>